<organism evidence="1 2">
    <name type="scientific">Ensete ventricosum</name>
    <name type="common">Abyssinian banana</name>
    <name type="synonym">Musa ensete</name>
    <dbReference type="NCBI Taxonomy" id="4639"/>
    <lineage>
        <taxon>Eukaryota</taxon>
        <taxon>Viridiplantae</taxon>
        <taxon>Streptophyta</taxon>
        <taxon>Embryophyta</taxon>
        <taxon>Tracheophyta</taxon>
        <taxon>Spermatophyta</taxon>
        <taxon>Magnoliopsida</taxon>
        <taxon>Liliopsida</taxon>
        <taxon>Zingiberales</taxon>
        <taxon>Musaceae</taxon>
        <taxon>Ensete</taxon>
    </lineage>
</organism>
<dbReference type="AlphaFoldDB" id="A0AAV8PZH4"/>
<accession>A0AAV8PZH4</accession>
<name>A0AAV8PZH4_ENSVE</name>
<dbReference type="EMBL" id="JAQQAF010000009">
    <property type="protein sequence ID" value="KAJ8460512.1"/>
    <property type="molecule type" value="Genomic_DNA"/>
</dbReference>
<evidence type="ECO:0000313" key="1">
    <source>
        <dbReference type="EMBL" id="KAJ8460512.1"/>
    </source>
</evidence>
<gene>
    <name evidence="1" type="ORF">OPV22_033438</name>
</gene>
<proteinExistence type="predicted"/>
<sequence>MDVWSSAIRSVAGGDKRCRGEMFYAYLKWLGALSELSGSGQNVDREGEERAASGGTRATTPLLIRYEKEELMQVLVLKKADRYD</sequence>
<comment type="caution">
    <text evidence="1">The sequence shown here is derived from an EMBL/GenBank/DDBJ whole genome shotgun (WGS) entry which is preliminary data.</text>
</comment>
<dbReference type="Proteomes" id="UP001222027">
    <property type="component" value="Unassembled WGS sequence"/>
</dbReference>
<reference evidence="1 2" key="1">
    <citation type="submission" date="2022-12" db="EMBL/GenBank/DDBJ databases">
        <title>Chromosome-scale assembly of the Ensete ventricosum genome.</title>
        <authorList>
            <person name="Dussert Y."/>
            <person name="Stocks J."/>
            <person name="Wendawek A."/>
            <person name="Woldeyes F."/>
            <person name="Nichols R.A."/>
            <person name="Borrell J.S."/>
        </authorList>
    </citation>
    <scope>NUCLEOTIDE SEQUENCE [LARGE SCALE GENOMIC DNA]</scope>
    <source>
        <strain evidence="2">cv. Maze</strain>
        <tissue evidence="1">Seeds</tissue>
    </source>
</reference>
<keyword evidence="2" id="KW-1185">Reference proteome</keyword>
<evidence type="ECO:0000313" key="2">
    <source>
        <dbReference type="Proteomes" id="UP001222027"/>
    </source>
</evidence>
<protein>
    <submittedName>
        <fullName evidence="1">Uncharacterized protein</fullName>
    </submittedName>
</protein>